<dbReference type="GO" id="GO:0005525">
    <property type="term" value="F:GTP binding"/>
    <property type="evidence" value="ECO:0007669"/>
    <property type="project" value="InterPro"/>
</dbReference>
<accession>A0A4R3K159</accession>
<dbReference type="Gene3D" id="3.40.50.300">
    <property type="entry name" value="P-loop containing nucleotide triphosphate hydrolases"/>
    <property type="match status" value="1"/>
</dbReference>
<dbReference type="CDD" id="cd03116">
    <property type="entry name" value="MobB"/>
    <property type="match status" value="1"/>
</dbReference>
<evidence type="ECO:0000313" key="2">
    <source>
        <dbReference type="EMBL" id="TCS74036.1"/>
    </source>
</evidence>
<dbReference type="NCBIfam" id="TIGR00176">
    <property type="entry name" value="mobB"/>
    <property type="match status" value="1"/>
</dbReference>
<dbReference type="Proteomes" id="UP000295135">
    <property type="component" value="Unassembled WGS sequence"/>
</dbReference>
<dbReference type="PANTHER" id="PTHR40072:SF1">
    <property type="entry name" value="MOLYBDOPTERIN-GUANINE DINUCLEOTIDE BIOSYNTHESIS ADAPTER PROTEIN"/>
    <property type="match status" value="1"/>
</dbReference>
<dbReference type="RefSeq" id="WP_126459249.1">
    <property type="nucleotide sequence ID" value="NZ_AP018721.1"/>
</dbReference>
<evidence type="ECO:0000259" key="1">
    <source>
        <dbReference type="Pfam" id="PF03205"/>
    </source>
</evidence>
<reference evidence="2 3" key="1">
    <citation type="submission" date="2019-03" db="EMBL/GenBank/DDBJ databases">
        <title>Genomic Encyclopedia of Type Strains, Phase IV (KMG-IV): sequencing the most valuable type-strain genomes for metagenomic binning, comparative biology and taxonomic classification.</title>
        <authorList>
            <person name="Goeker M."/>
        </authorList>
    </citation>
    <scope>NUCLEOTIDE SEQUENCE [LARGE SCALE GENOMIC DNA]</scope>
    <source>
        <strain evidence="2 3">DSM 103923</strain>
    </source>
</reference>
<dbReference type="GO" id="GO:0006777">
    <property type="term" value="P:Mo-molybdopterin cofactor biosynthetic process"/>
    <property type="evidence" value="ECO:0007669"/>
    <property type="project" value="InterPro"/>
</dbReference>
<dbReference type="EMBL" id="SLZY01000001">
    <property type="protein sequence ID" value="TCS74036.1"/>
    <property type="molecule type" value="Genomic_DNA"/>
</dbReference>
<dbReference type="InterPro" id="IPR052539">
    <property type="entry name" value="MGD_biosynthesis_adapter"/>
</dbReference>
<dbReference type="SUPFAM" id="SSF52540">
    <property type="entry name" value="P-loop containing nucleoside triphosphate hydrolases"/>
    <property type="match status" value="1"/>
</dbReference>
<gene>
    <name evidence="2" type="ORF">EDC61_101260</name>
</gene>
<proteinExistence type="predicted"/>
<comment type="caution">
    <text evidence="2">The sequence shown here is derived from an EMBL/GenBank/DDBJ whole genome shotgun (WGS) entry which is preliminary data.</text>
</comment>
<sequence length="168" mass="18817">MQAFGIVGYSGSGKTTLIERLLPWFLARGLKVAVIKQSHHDFEVDVPGKDSWRHRQAGAYEVLISSPYRWALMHELRGAPEPSLEEHLARLSPCDLVLVEGFKRAELPKLEVWRSANAKPWLHPEDGRILAVAADQAPPGLRHIDLNDVEAIGRFILTTLNIEGHETC</sequence>
<organism evidence="2 3">
    <name type="scientific">Sulfuritortus calidifontis</name>
    <dbReference type="NCBI Taxonomy" id="1914471"/>
    <lineage>
        <taxon>Bacteria</taxon>
        <taxon>Pseudomonadati</taxon>
        <taxon>Pseudomonadota</taxon>
        <taxon>Betaproteobacteria</taxon>
        <taxon>Nitrosomonadales</taxon>
        <taxon>Thiobacillaceae</taxon>
        <taxon>Sulfuritortus</taxon>
    </lineage>
</organism>
<keyword evidence="3" id="KW-1185">Reference proteome</keyword>
<dbReference type="Pfam" id="PF03205">
    <property type="entry name" value="MobB"/>
    <property type="match status" value="1"/>
</dbReference>
<dbReference type="AlphaFoldDB" id="A0A4R3K159"/>
<dbReference type="OrthoDB" id="9804758at2"/>
<dbReference type="InterPro" id="IPR004435">
    <property type="entry name" value="MobB_dom"/>
</dbReference>
<feature type="domain" description="Molybdopterin-guanine dinucleotide biosynthesis protein B (MobB)" evidence="1">
    <location>
        <begin position="4"/>
        <end position="135"/>
    </location>
</feature>
<protein>
    <submittedName>
        <fullName evidence="2">Molybdopterin guanine dinucleotide biosynthesis accessory protein MobB</fullName>
    </submittedName>
</protein>
<name>A0A4R3K159_9PROT</name>
<dbReference type="InterPro" id="IPR027417">
    <property type="entry name" value="P-loop_NTPase"/>
</dbReference>
<evidence type="ECO:0000313" key="3">
    <source>
        <dbReference type="Proteomes" id="UP000295135"/>
    </source>
</evidence>
<dbReference type="PANTHER" id="PTHR40072">
    <property type="entry name" value="MOLYBDOPTERIN-GUANINE DINUCLEOTIDE BIOSYNTHESIS ADAPTER PROTEIN-RELATED"/>
    <property type="match status" value="1"/>
</dbReference>